<keyword evidence="1" id="KW-0472">Membrane</keyword>
<evidence type="ECO:0000313" key="2">
    <source>
        <dbReference type="EMBL" id="MDV2478564.1"/>
    </source>
</evidence>
<comment type="caution">
    <text evidence="2">The sequence shown here is derived from an EMBL/GenBank/DDBJ whole genome shotgun (WGS) entry which is preliminary data.</text>
</comment>
<evidence type="ECO:0000313" key="3">
    <source>
        <dbReference type="Proteomes" id="UP001275440"/>
    </source>
</evidence>
<gene>
    <name evidence="2" type="ORF">F8M49_29835</name>
</gene>
<dbReference type="Proteomes" id="UP001275440">
    <property type="component" value="Unassembled WGS sequence"/>
</dbReference>
<organism evidence="2 3">
    <name type="scientific">Rhodococcus zopfii</name>
    <dbReference type="NCBI Taxonomy" id="43772"/>
    <lineage>
        <taxon>Bacteria</taxon>
        <taxon>Bacillati</taxon>
        <taxon>Actinomycetota</taxon>
        <taxon>Actinomycetes</taxon>
        <taxon>Mycobacteriales</taxon>
        <taxon>Nocardiaceae</taxon>
        <taxon>Rhodococcus</taxon>
    </lineage>
</organism>
<name>A0ABU3WYF5_9NOCA</name>
<feature type="transmembrane region" description="Helical" evidence="1">
    <location>
        <begin position="35"/>
        <end position="55"/>
    </location>
</feature>
<keyword evidence="1" id="KW-0812">Transmembrane</keyword>
<feature type="transmembrane region" description="Helical" evidence="1">
    <location>
        <begin position="67"/>
        <end position="88"/>
    </location>
</feature>
<feature type="transmembrane region" description="Helical" evidence="1">
    <location>
        <begin position="5"/>
        <end position="23"/>
    </location>
</feature>
<dbReference type="EMBL" id="WBMO01000005">
    <property type="protein sequence ID" value="MDV2478564.1"/>
    <property type="molecule type" value="Genomic_DNA"/>
</dbReference>
<proteinExistence type="predicted"/>
<accession>A0ABU3WYF5</accession>
<protein>
    <submittedName>
        <fullName evidence="2">Uncharacterized protein</fullName>
    </submittedName>
</protein>
<sequence>MAIQLLIGLLAGPLLVLCIYQVVGRVRRSIGDWTMVGPGALLIPIVVATVLAGLVQWRASRFRTVAWTMWAAAVGFHVWFEFVVVGSLPGSDF</sequence>
<keyword evidence="3" id="KW-1185">Reference proteome</keyword>
<evidence type="ECO:0000256" key="1">
    <source>
        <dbReference type="SAM" id="Phobius"/>
    </source>
</evidence>
<keyword evidence="1" id="KW-1133">Transmembrane helix</keyword>
<reference evidence="2 3" key="1">
    <citation type="submission" date="2019-10" db="EMBL/GenBank/DDBJ databases">
        <title>Draft Genome Assembly of Rhodococcus zopfii DSM44189.</title>
        <authorList>
            <person name="Sutton J.M."/>
            <person name="Akob D.M."/>
            <person name="Bushman T.J."/>
        </authorList>
    </citation>
    <scope>NUCLEOTIDE SEQUENCE [LARGE SCALE GENOMIC DNA]</scope>
    <source>
        <strain evidence="2 3">DSM 44189</strain>
    </source>
</reference>